<gene>
    <name evidence="2" type="ORF">GCM10007390_17770</name>
</gene>
<feature type="domain" description="LTD" evidence="1">
    <location>
        <begin position="34"/>
        <end position="147"/>
    </location>
</feature>
<dbReference type="InterPro" id="IPR001322">
    <property type="entry name" value="Lamin_tail_dom"/>
</dbReference>
<dbReference type="InterPro" id="IPR026876">
    <property type="entry name" value="Fn3_assoc_repeat"/>
</dbReference>
<dbReference type="InterPro" id="IPR036415">
    <property type="entry name" value="Lamin_tail_dom_sf"/>
</dbReference>
<sequence>MRVYDQFKLNSTSTGMKIFYFSLVNLFLFFGPCVGQSVVINELMASNDATIADDAGDYSDWIELYNPSDNTIDLSGYYITDKPNNRTKHQLPSGVSIGPNRYLILWASGETSRGSTHLGFSLSADGEFVGLYEPNGSTAVDEVSFDPQRPDISWGRQPNATGGWFFLTPASPGADNTGAAAYDGILDEPEFSMDAGFYGSDFDLSLSTSEPGATIYYTLDGSEPDPDDAGGASFQYKNSYEQVPGQPSGPLLNSSFETLTYSSPLAISDNTSQPNKLSLHASSYDHNPTYLPDSSLFKATIVRSMVARPGYLPSKTITKTYVVTPSGSSRYSLPVISIAVPPKGLFDYEEGIYTAGVTFDGWRAGNSTTNAYGAGGYPGNFMLSGSEWESRANIEFLDSANQDVVINQAIDLRIHGGYTRGNPQKSLRLYSDSYFDQPFFPGQSNEFHKRLILRASGNDWGSTMFRDGMYQTAVKHLRFDTQGYRPSVLLLNGEYWGIHNLRERYDRFYLYNRYQVPLDSVDLIENNYEVNEGDITAYNQLISTLQNGVQGQDYETVKSRMDIENYIDYIIAEVYVSNTDWVENNIRCWRKKVDAYQPNAPYGHDGRWRWMMYDTDYGMTNSPAHDGLAFATNNDPNGYPSPARTFVLRRLLENQDFSEQFISRYADLLNTTFLPSRLTGFINEARQKILPAMPEQISRWERPENMTDWEENIQIMTDFVEQRPPYARSHIRNRFGLSGEQSLTVNVSSEEAGYVKINSIEILPSTEGVSATPYPWNGIYFRDVPVTLIARANPGETFRYWTEAGTVIGTDSVLTLNLESDRSVTAEFGLPSACESVQSGDWHVASTWSCGRVPNSGDEVVIRDGHVVTVIGADADALSLELRNDGQLNMTENRNLNVFLFN</sequence>
<dbReference type="AlphaFoldDB" id="A0A8J3D301"/>
<proteinExistence type="predicted"/>
<dbReference type="SUPFAM" id="SSF74853">
    <property type="entry name" value="Lamin A/C globular tail domain"/>
    <property type="match status" value="1"/>
</dbReference>
<comment type="caution">
    <text evidence="2">The sequence shown here is derived from an EMBL/GenBank/DDBJ whole genome shotgun (WGS) entry which is preliminary data.</text>
</comment>
<dbReference type="PROSITE" id="PS51841">
    <property type="entry name" value="LTD"/>
    <property type="match status" value="1"/>
</dbReference>
<dbReference type="Proteomes" id="UP000598271">
    <property type="component" value="Unassembled WGS sequence"/>
</dbReference>
<dbReference type="Pfam" id="PF08757">
    <property type="entry name" value="CotH"/>
    <property type="match status" value="1"/>
</dbReference>
<protein>
    <recommendedName>
        <fullName evidence="1">LTD domain-containing protein</fullName>
    </recommendedName>
</protein>
<name>A0A8J3D301_9BACT</name>
<dbReference type="EMBL" id="BMXF01000001">
    <property type="protein sequence ID" value="GHB64331.1"/>
    <property type="molecule type" value="Genomic_DNA"/>
</dbReference>
<organism evidence="2 3">
    <name type="scientific">Persicitalea jodogahamensis</name>
    <dbReference type="NCBI Taxonomy" id="402147"/>
    <lineage>
        <taxon>Bacteria</taxon>
        <taxon>Pseudomonadati</taxon>
        <taxon>Bacteroidota</taxon>
        <taxon>Cytophagia</taxon>
        <taxon>Cytophagales</taxon>
        <taxon>Spirosomataceae</taxon>
        <taxon>Persicitalea</taxon>
    </lineage>
</organism>
<evidence type="ECO:0000259" key="1">
    <source>
        <dbReference type="PROSITE" id="PS51841"/>
    </source>
</evidence>
<accession>A0A8J3D301</accession>
<dbReference type="Pfam" id="PF00932">
    <property type="entry name" value="LTD"/>
    <property type="match status" value="1"/>
</dbReference>
<dbReference type="Pfam" id="PF13287">
    <property type="entry name" value="Fn3_assoc"/>
    <property type="match status" value="1"/>
</dbReference>
<keyword evidence="3" id="KW-1185">Reference proteome</keyword>
<reference evidence="2 3" key="1">
    <citation type="journal article" date="2014" name="Int. J. Syst. Evol. Microbiol.">
        <title>Complete genome sequence of Corynebacterium casei LMG S-19264T (=DSM 44701T), isolated from a smear-ripened cheese.</title>
        <authorList>
            <consortium name="US DOE Joint Genome Institute (JGI-PGF)"/>
            <person name="Walter F."/>
            <person name="Albersmeier A."/>
            <person name="Kalinowski J."/>
            <person name="Ruckert C."/>
        </authorList>
    </citation>
    <scope>NUCLEOTIDE SEQUENCE [LARGE SCALE GENOMIC DNA]</scope>
    <source>
        <strain evidence="2 3">KCTC 12866</strain>
    </source>
</reference>
<evidence type="ECO:0000313" key="3">
    <source>
        <dbReference type="Proteomes" id="UP000598271"/>
    </source>
</evidence>
<dbReference type="InterPro" id="IPR014867">
    <property type="entry name" value="Spore_coat_CotH_CotH2/3/7"/>
</dbReference>
<evidence type="ECO:0000313" key="2">
    <source>
        <dbReference type="EMBL" id="GHB64331.1"/>
    </source>
</evidence>
<dbReference type="Gene3D" id="2.60.40.1260">
    <property type="entry name" value="Lamin Tail domain"/>
    <property type="match status" value="1"/>
</dbReference>